<proteinExistence type="predicted"/>
<comment type="caution">
    <text evidence="1">The sequence shown here is derived from an EMBL/GenBank/DDBJ whole genome shotgun (WGS) entry which is preliminary data.</text>
</comment>
<gene>
    <name evidence="1" type="primary">AVEN_229507_1</name>
    <name evidence="1" type="ORF">CDAR_459601</name>
</gene>
<accession>A0AAV4UTL6</accession>
<protein>
    <submittedName>
        <fullName evidence="1">Uncharacterized protein</fullName>
    </submittedName>
</protein>
<sequence>MNKLLNLNPVRSPDDLVQLGHLHDTLEIQVRSLKSLNVKSEACASMLIFVLLRILPPDITLEFNRISTDSSDENIEKLPVFLKRELECRERNNLSSVSHSNRPI</sequence>
<dbReference type="EMBL" id="BPLQ01011923">
    <property type="protein sequence ID" value="GIY61142.1"/>
    <property type="molecule type" value="Genomic_DNA"/>
</dbReference>
<organism evidence="1 2">
    <name type="scientific">Caerostris darwini</name>
    <dbReference type="NCBI Taxonomy" id="1538125"/>
    <lineage>
        <taxon>Eukaryota</taxon>
        <taxon>Metazoa</taxon>
        <taxon>Ecdysozoa</taxon>
        <taxon>Arthropoda</taxon>
        <taxon>Chelicerata</taxon>
        <taxon>Arachnida</taxon>
        <taxon>Araneae</taxon>
        <taxon>Araneomorphae</taxon>
        <taxon>Entelegynae</taxon>
        <taxon>Araneoidea</taxon>
        <taxon>Araneidae</taxon>
        <taxon>Caerostris</taxon>
    </lineage>
</organism>
<dbReference type="Proteomes" id="UP001054837">
    <property type="component" value="Unassembled WGS sequence"/>
</dbReference>
<evidence type="ECO:0000313" key="2">
    <source>
        <dbReference type="Proteomes" id="UP001054837"/>
    </source>
</evidence>
<dbReference type="AlphaFoldDB" id="A0AAV4UTL6"/>
<evidence type="ECO:0000313" key="1">
    <source>
        <dbReference type="EMBL" id="GIY61142.1"/>
    </source>
</evidence>
<name>A0AAV4UTL6_9ARAC</name>
<keyword evidence="2" id="KW-1185">Reference proteome</keyword>
<reference evidence="1 2" key="1">
    <citation type="submission" date="2021-06" db="EMBL/GenBank/DDBJ databases">
        <title>Caerostris darwini draft genome.</title>
        <authorList>
            <person name="Kono N."/>
            <person name="Arakawa K."/>
        </authorList>
    </citation>
    <scope>NUCLEOTIDE SEQUENCE [LARGE SCALE GENOMIC DNA]</scope>
</reference>